<sequence>MVTVEKMQKVDEGYGGEKLVSMPSKSTKSEDPELSAEIRPSRMRKTPKWLEDSAFYV</sequence>
<evidence type="ECO:0000313" key="2">
    <source>
        <dbReference type="EMBL" id="KAK5982866.1"/>
    </source>
</evidence>
<proteinExistence type="predicted"/>
<dbReference type="EMBL" id="WIXE01004626">
    <property type="protein sequence ID" value="KAK5982866.1"/>
    <property type="molecule type" value="Genomic_DNA"/>
</dbReference>
<feature type="region of interest" description="Disordered" evidence="1">
    <location>
        <begin position="1"/>
        <end position="40"/>
    </location>
</feature>
<dbReference type="AlphaFoldDB" id="A0AAN8FME7"/>
<reference evidence="2 3" key="1">
    <citation type="submission" date="2019-10" db="EMBL/GenBank/DDBJ databases">
        <title>Assembly and Annotation for the nematode Trichostrongylus colubriformis.</title>
        <authorList>
            <person name="Martin J."/>
        </authorList>
    </citation>
    <scope>NUCLEOTIDE SEQUENCE [LARGE SCALE GENOMIC DNA]</scope>
    <source>
        <strain evidence="2">G859</strain>
        <tissue evidence="2">Whole worm</tissue>
    </source>
</reference>
<protein>
    <submittedName>
        <fullName evidence="2">Uncharacterized protein</fullName>
    </submittedName>
</protein>
<feature type="compositionally biased region" description="Basic and acidic residues" evidence="1">
    <location>
        <begin position="1"/>
        <end position="12"/>
    </location>
</feature>
<dbReference type="Proteomes" id="UP001331761">
    <property type="component" value="Unassembled WGS sequence"/>
</dbReference>
<keyword evidence="3" id="KW-1185">Reference proteome</keyword>
<gene>
    <name evidence="2" type="ORF">GCK32_019221</name>
</gene>
<evidence type="ECO:0000256" key="1">
    <source>
        <dbReference type="SAM" id="MobiDB-lite"/>
    </source>
</evidence>
<accession>A0AAN8FME7</accession>
<name>A0AAN8FME7_TRICO</name>
<organism evidence="2 3">
    <name type="scientific">Trichostrongylus colubriformis</name>
    <name type="common">Black scour worm</name>
    <dbReference type="NCBI Taxonomy" id="6319"/>
    <lineage>
        <taxon>Eukaryota</taxon>
        <taxon>Metazoa</taxon>
        <taxon>Ecdysozoa</taxon>
        <taxon>Nematoda</taxon>
        <taxon>Chromadorea</taxon>
        <taxon>Rhabditida</taxon>
        <taxon>Rhabditina</taxon>
        <taxon>Rhabditomorpha</taxon>
        <taxon>Strongyloidea</taxon>
        <taxon>Trichostrongylidae</taxon>
        <taxon>Trichostrongylus</taxon>
    </lineage>
</organism>
<comment type="caution">
    <text evidence="2">The sequence shown here is derived from an EMBL/GenBank/DDBJ whole genome shotgun (WGS) entry which is preliminary data.</text>
</comment>
<evidence type="ECO:0000313" key="3">
    <source>
        <dbReference type="Proteomes" id="UP001331761"/>
    </source>
</evidence>